<organism evidence="2 3">
    <name type="scientific">Tsukamurella soli</name>
    <dbReference type="NCBI Taxonomy" id="644556"/>
    <lineage>
        <taxon>Bacteria</taxon>
        <taxon>Bacillati</taxon>
        <taxon>Actinomycetota</taxon>
        <taxon>Actinomycetes</taxon>
        <taxon>Mycobacteriales</taxon>
        <taxon>Tsukamurellaceae</taxon>
        <taxon>Tsukamurella</taxon>
    </lineage>
</organism>
<dbReference type="InterPro" id="IPR036412">
    <property type="entry name" value="HAD-like_sf"/>
</dbReference>
<gene>
    <name evidence="2" type="ORF">GCM10023147_20840</name>
</gene>
<comment type="caution">
    <text evidence="2">The sequence shown here is derived from an EMBL/GenBank/DDBJ whole genome shotgun (WGS) entry which is preliminary data.</text>
</comment>
<accession>A0ABP8JJ50</accession>
<evidence type="ECO:0000313" key="2">
    <source>
        <dbReference type="EMBL" id="GAA4391685.1"/>
    </source>
</evidence>
<dbReference type="Gene3D" id="3.40.50.1000">
    <property type="entry name" value="HAD superfamily/HAD-like"/>
    <property type="match status" value="1"/>
</dbReference>
<dbReference type="Proteomes" id="UP001500635">
    <property type="component" value="Unassembled WGS sequence"/>
</dbReference>
<reference evidence="3" key="1">
    <citation type="journal article" date="2019" name="Int. J. Syst. Evol. Microbiol.">
        <title>The Global Catalogue of Microorganisms (GCM) 10K type strain sequencing project: providing services to taxonomists for standard genome sequencing and annotation.</title>
        <authorList>
            <consortium name="The Broad Institute Genomics Platform"/>
            <consortium name="The Broad Institute Genome Sequencing Center for Infectious Disease"/>
            <person name="Wu L."/>
            <person name="Ma J."/>
        </authorList>
    </citation>
    <scope>NUCLEOTIDE SEQUENCE [LARGE SCALE GENOMIC DNA]</scope>
    <source>
        <strain evidence="3">JCM 17688</strain>
    </source>
</reference>
<evidence type="ECO:0000259" key="1">
    <source>
        <dbReference type="Pfam" id="PF25109"/>
    </source>
</evidence>
<dbReference type="SUPFAM" id="SSF56784">
    <property type="entry name" value="HAD-like"/>
    <property type="match status" value="1"/>
</dbReference>
<sequence>MTDALIVDVDGTLVDVSSIRHHVAKRPKDFDAFHRESADCPPNMPVIHLCDAWALRDMEIVVVTARMYRWEAVTTAWLRHWMPCDFHGPFMRGDTDYRPDVEVKRDIHRILTEELDFDIVAAVDDHPKICELWESLGIPTIRIPGWEDEVA</sequence>
<dbReference type="InterPro" id="IPR056782">
    <property type="entry name" value="HAD_PNKP"/>
</dbReference>
<keyword evidence="3" id="KW-1185">Reference proteome</keyword>
<dbReference type="InterPro" id="IPR023214">
    <property type="entry name" value="HAD_sf"/>
</dbReference>
<proteinExistence type="predicted"/>
<protein>
    <recommendedName>
        <fullName evidence="1">Polynucleotide kinase PNKP phosphatase domain-containing protein</fullName>
    </recommendedName>
</protein>
<dbReference type="Pfam" id="PF25109">
    <property type="entry name" value="HAD_PNKP"/>
    <property type="match status" value="1"/>
</dbReference>
<dbReference type="RefSeq" id="WP_344994807.1">
    <property type="nucleotide sequence ID" value="NZ_BAABFR010000026.1"/>
</dbReference>
<evidence type="ECO:0000313" key="3">
    <source>
        <dbReference type="Proteomes" id="UP001500635"/>
    </source>
</evidence>
<feature type="domain" description="Polynucleotide kinase PNKP phosphatase" evidence="1">
    <location>
        <begin position="3"/>
        <end position="142"/>
    </location>
</feature>
<name>A0ABP8JJ50_9ACTN</name>
<dbReference type="EMBL" id="BAABFR010000026">
    <property type="protein sequence ID" value="GAA4391685.1"/>
    <property type="molecule type" value="Genomic_DNA"/>
</dbReference>